<accession>A0A370TXG7</accession>
<name>A0A370TXG7_9HELO</name>
<gene>
    <name evidence="1" type="ORF">BP5553_00189</name>
</gene>
<evidence type="ECO:0000313" key="1">
    <source>
        <dbReference type="EMBL" id="RDL40210.1"/>
    </source>
</evidence>
<organism evidence="1 2">
    <name type="scientific">Venustampulla echinocandica</name>
    <dbReference type="NCBI Taxonomy" id="2656787"/>
    <lineage>
        <taxon>Eukaryota</taxon>
        <taxon>Fungi</taxon>
        <taxon>Dikarya</taxon>
        <taxon>Ascomycota</taxon>
        <taxon>Pezizomycotina</taxon>
        <taxon>Leotiomycetes</taxon>
        <taxon>Helotiales</taxon>
        <taxon>Pleuroascaceae</taxon>
        <taxon>Venustampulla</taxon>
    </lineage>
</organism>
<reference evidence="1 2" key="1">
    <citation type="journal article" date="2018" name="IMA Fungus">
        <title>IMA Genome-F 9: Draft genome sequence of Annulohypoxylon stygium, Aspergillus mulundensis, Berkeleyomyces basicola (syn. Thielaviopsis basicola), Ceratocystis smalleyi, two Cercospora beticola strains, Coleophoma cylindrospora, Fusarium fracticaudum, Phialophora cf. hyalina, and Morchella septimelata.</title>
        <authorList>
            <person name="Wingfield B.D."/>
            <person name="Bills G.F."/>
            <person name="Dong Y."/>
            <person name="Huang W."/>
            <person name="Nel W.J."/>
            <person name="Swalarsk-Parry B.S."/>
            <person name="Vaghefi N."/>
            <person name="Wilken P.M."/>
            <person name="An Z."/>
            <person name="de Beer Z.W."/>
            <person name="De Vos L."/>
            <person name="Chen L."/>
            <person name="Duong T.A."/>
            <person name="Gao Y."/>
            <person name="Hammerbacher A."/>
            <person name="Kikkert J.R."/>
            <person name="Li Y."/>
            <person name="Li H."/>
            <person name="Li K."/>
            <person name="Li Q."/>
            <person name="Liu X."/>
            <person name="Ma X."/>
            <person name="Naidoo K."/>
            <person name="Pethybridge S.J."/>
            <person name="Sun J."/>
            <person name="Steenkamp E.T."/>
            <person name="van der Nest M.A."/>
            <person name="van Wyk S."/>
            <person name="Wingfield M.J."/>
            <person name="Xiong C."/>
            <person name="Yue Q."/>
            <person name="Zhang X."/>
        </authorList>
    </citation>
    <scope>NUCLEOTIDE SEQUENCE [LARGE SCALE GENOMIC DNA]</scope>
    <source>
        <strain evidence="1 2">BP 5553</strain>
    </source>
</reference>
<proteinExistence type="predicted"/>
<sequence length="267" mass="29713">MASIGKLQGALGIVSNENTLALGNLDFDFSRFIAQVPVEFRGLGAVSIQRRADAEGGTYHQTARRLGALFEQVLPSTPRLVRAYGQRYSDISQMPDINPNGSKRYGTFEQQTPDKGTSVWDEIVNRRKAMIKAENSGVESQNWSTLMASQQTISRKELAAWLRRADEATNKEQMRLMLIIKNVSMSVNNISDTYDSVMQAWRISLSAMEKIINGMPQMAQNGAMLLALSAWHIYPDLNILREASKLVSLEDKLVASGGTITIRSRNE</sequence>
<dbReference type="EMBL" id="NPIC01000001">
    <property type="protein sequence ID" value="RDL40210.1"/>
    <property type="molecule type" value="Genomic_DNA"/>
</dbReference>
<dbReference type="OrthoDB" id="5354164at2759"/>
<dbReference type="GeneID" id="43593038"/>
<keyword evidence="2" id="KW-1185">Reference proteome</keyword>
<dbReference type="AlphaFoldDB" id="A0A370TXG7"/>
<evidence type="ECO:0000313" key="2">
    <source>
        <dbReference type="Proteomes" id="UP000254866"/>
    </source>
</evidence>
<comment type="caution">
    <text evidence="1">The sequence shown here is derived from an EMBL/GenBank/DDBJ whole genome shotgun (WGS) entry which is preliminary data.</text>
</comment>
<dbReference type="Proteomes" id="UP000254866">
    <property type="component" value="Unassembled WGS sequence"/>
</dbReference>
<protein>
    <submittedName>
        <fullName evidence="1">Uncharacterized protein</fullName>
    </submittedName>
</protein>
<dbReference type="RefSeq" id="XP_031872866.1">
    <property type="nucleotide sequence ID" value="XM_032008812.1"/>
</dbReference>